<name>A0A1S9P7I6_9SPHI</name>
<comment type="caution">
    <text evidence="1">The sequence shown here is derived from an EMBL/GenBank/DDBJ whole genome shotgun (WGS) entry which is preliminary data.</text>
</comment>
<protein>
    <submittedName>
        <fullName evidence="1">Uncharacterized protein</fullName>
    </submittedName>
</protein>
<reference evidence="1 2" key="1">
    <citation type="submission" date="2016-07" db="EMBL/GenBank/DDBJ databases">
        <title>Genomic analysis of zinc-resistant bacterium Mucilaginibacter pedocola TBZ30.</title>
        <authorList>
            <person name="Huang J."/>
            <person name="Tang J."/>
        </authorList>
    </citation>
    <scope>NUCLEOTIDE SEQUENCE [LARGE SCALE GENOMIC DNA]</scope>
    <source>
        <strain evidence="1 2">TBZ30</strain>
    </source>
</reference>
<dbReference type="Proteomes" id="UP000189739">
    <property type="component" value="Unassembled WGS sequence"/>
</dbReference>
<evidence type="ECO:0000313" key="2">
    <source>
        <dbReference type="Proteomes" id="UP000189739"/>
    </source>
</evidence>
<gene>
    <name evidence="1" type="ORF">BC343_18145</name>
</gene>
<keyword evidence="2" id="KW-1185">Reference proteome</keyword>
<dbReference type="AlphaFoldDB" id="A0A1S9P7I6"/>
<accession>A0A1S9P7I6</accession>
<dbReference type="EMBL" id="MBTF01000038">
    <property type="protein sequence ID" value="OOQ56899.1"/>
    <property type="molecule type" value="Genomic_DNA"/>
</dbReference>
<organism evidence="1 2">
    <name type="scientific">Mucilaginibacter pedocola</name>
    <dbReference type="NCBI Taxonomy" id="1792845"/>
    <lineage>
        <taxon>Bacteria</taxon>
        <taxon>Pseudomonadati</taxon>
        <taxon>Bacteroidota</taxon>
        <taxon>Sphingobacteriia</taxon>
        <taxon>Sphingobacteriales</taxon>
        <taxon>Sphingobacteriaceae</taxon>
        <taxon>Mucilaginibacter</taxon>
    </lineage>
</organism>
<evidence type="ECO:0000313" key="1">
    <source>
        <dbReference type="EMBL" id="OOQ56899.1"/>
    </source>
</evidence>
<proteinExistence type="predicted"/>
<sequence>MLKNRHSTAGVYERGFVRRKKEERACFSTAKLQPEKSEKILTRGFEKATAPVVIVKVFFGELSEFKEAKGA</sequence>